<evidence type="ECO:0000256" key="1">
    <source>
        <dbReference type="SAM" id="MobiDB-lite"/>
    </source>
</evidence>
<evidence type="ECO:0000313" key="3">
    <source>
        <dbReference type="Proteomes" id="UP000541610"/>
    </source>
</evidence>
<proteinExistence type="predicted"/>
<dbReference type="AlphaFoldDB" id="A0A7J6PFL9"/>
<name>A0A7J6PFL9_PEROL</name>
<sequence>MREKENSVEELKEGRPELEGYSLERFGNELKTESNQLRMKQNHCDADDLISFQIFQPDGINTRSVTWSVSLRLTMANAENGFKITELSSSFGRHYDPKLELKFATNLLRKMEAAAKVEVPKRGAKLTKQYLTQLCRKQLSNYARYLLKQEGIKTSKSDPDIRENDLRGIVMWLTTGSYRTVPADLNDELADDDLERPQHQITIEGKTPTRGRSRRSENAQ</sequence>
<accession>A0A7J6PFL9</accession>
<dbReference type="EMBL" id="JABANP010000025">
    <property type="protein sequence ID" value="KAF4695003.1"/>
    <property type="molecule type" value="Genomic_DNA"/>
</dbReference>
<reference evidence="2 3" key="1">
    <citation type="submission" date="2020-04" db="EMBL/GenBank/DDBJ databases">
        <title>Perkinsus olseni comparative genomics.</title>
        <authorList>
            <person name="Bogema D.R."/>
        </authorList>
    </citation>
    <scope>NUCLEOTIDE SEQUENCE [LARGE SCALE GENOMIC DNA]</scope>
    <source>
        <strain evidence="2">00978-12</strain>
    </source>
</reference>
<comment type="caution">
    <text evidence="2">The sequence shown here is derived from an EMBL/GenBank/DDBJ whole genome shotgun (WGS) entry which is preliminary data.</text>
</comment>
<dbReference type="Proteomes" id="UP000541610">
    <property type="component" value="Unassembled WGS sequence"/>
</dbReference>
<organism evidence="2 3">
    <name type="scientific">Perkinsus olseni</name>
    <name type="common">Perkinsus atlanticus</name>
    <dbReference type="NCBI Taxonomy" id="32597"/>
    <lineage>
        <taxon>Eukaryota</taxon>
        <taxon>Sar</taxon>
        <taxon>Alveolata</taxon>
        <taxon>Perkinsozoa</taxon>
        <taxon>Perkinsea</taxon>
        <taxon>Perkinsida</taxon>
        <taxon>Perkinsidae</taxon>
        <taxon>Perkinsus</taxon>
    </lineage>
</organism>
<gene>
    <name evidence="2" type="ORF">FOZ60_006126</name>
</gene>
<evidence type="ECO:0000313" key="2">
    <source>
        <dbReference type="EMBL" id="KAF4695003.1"/>
    </source>
</evidence>
<feature type="region of interest" description="Disordered" evidence="1">
    <location>
        <begin position="189"/>
        <end position="220"/>
    </location>
</feature>
<dbReference type="OrthoDB" id="10377444at2759"/>
<protein>
    <submittedName>
        <fullName evidence="2">Uncharacterized protein</fullName>
    </submittedName>
</protein>